<feature type="transmembrane region" description="Helical" evidence="2">
    <location>
        <begin position="49"/>
        <end position="70"/>
    </location>
</feature>
<feature type="transmembrane region" description="Helical" evidence="2">
    <location>
        <begin position="239"/>
        <end position="257"/>
    </location>
</feature>
<sequence length="350" mass="38449">MAGEKFLGSNAQRIFLATVLIQAGVVLAMVGTAFGLVEGSNVDIDTPKYKTLPCYLALFALAEVFELVIAVDALRLRNSLQLLAILEFHTALVVFSALQIGQTKSALVSKPDADCYDVCGGPHSLWASVQKLLIVVPVALGVSLIGMILTVRALYAEFGWAVFHAIGADPRMRTMYRYYQIMICLLKFDFFCFTGVTMQLLILVLSRNSAEFALTILAIPIVLVLLVMCGIAVQREIKWLMICSLILMAAAETYFVYKFIRLFLPSSRDRYITTRGTLAFFLIVAFLLLITSFFIGIICFKDFDKGLRAPKVQEGSSKPKLGAVNGSTPMGERQSSYMGGSALGPRMSIE</sequence>
<reference evidence="3 4" key="1">
    <citation type="journal article" date="2016" name="Mol. Biol. Evol.">
        <title>Comparative Genomics of Early-Diverging Mushroom-Forming Fungi Provides Insights into the Origins of Lignocellulose Decay Capabilities.</title>
        <authorList>
            <person name="Nagy L.G."/>
            <person name="Riley R."/>
            <person name="Tritt A."/>
            <person name="Adam C."/>
            <person name="Daum C."/>
            <person name="Floudas D."/>
            <person name="Sun H."/>
            <person name="Yadav J.S."/>
            <person name="Pangilinan J."/>
            <person name="Larsson K.H."/>
            <person name="Matsuura K."/>
            <person name="Barry K."/>
            <person name="Labutti K."/>
            <person name="Kuo R."/>
            <person name="Ohm R.A."/>
            <person name="Bhattacharya S.S."/>
            <person name="Shirouzu T."/>
            <person name="Yoshinaga Y."/>
            <person name="Martin F.M."/>
            <person name="Grigoriev I.V."/>
            <person name="Hibbett D.S."/>
        </authorList>
    </citation>
    <scope>NUCLEOTIDE SEQUENCE [LARGE SCALE GENOMIC DNA]</scope>
    <source>
        <strain evidence="3 4">HHB12029</strain>
    </source>
</reference>
<feature type="transmembrane region" description="Helical" evidence="2">
    <location>
        <begin position="277"/>
        <end position="300"/>
    </location>
</feature>
<dbReference type="InParanoid" id="A0A165IGY5"/>
<dbReference type="PANTHER" id="PTHR34391">
    <property type="entry name" value="UPF0658 GOLGI APPARATUS MEMBRANE PROTEIN C1952.10C-RELATED"/>
    <property type="match status" value="1"/>
</dbReference>
<feature type="compositionally biased region" description="Polar residues" evidence="1">
    <location>
        <begin position="325"/>
        <end position="338"/>
    </location>
</feature>
<dbReference type="GO" id="GO:0005794">
    <property type="term" value="C:Golgi apparatus"/>
    <property type="evidence" value="ECO:0007669"/>
    <property type="project" value="TreeGrafter"/>
</dbReference>
<feature type="transmembrane region" description="Helical" evidence="2">
    <location>
        <begin position="14"/>
        <end position="37"/>
    </location>
</feature>
<dbReference type="AlphaFoldDB" id="A0A165IGY5"/>
<keyword evidence="2" id="KW-1133">Transmembrane helix</keyword>
<keyword evidence="2" id="KW-0472">Membrane</keyword>
<feature type="transmembrane region" description="Helical" evidence="2">
    <location>
        <begin position="176"/>
        <end position="206"/>
    </location>
</feature>
<dbReference type="InterPro" id="IPR040410">
    <property type="entry name" value="UPF0658_Golgi"/>
</dbReference>
<feature type="transmembrane region" description="Helical" evidence="2">
    <location>
        <begin position="132"/>
        <end position="155"/>
    </location>
</feature>
<evidence type="ECO:0000256" key="2">
    <source>
        <dbReference type="SAM" id="Phobius"/>
    </source>
</evidence>
<feature type="transmembrane region" description="Helical" evidence="2">
    <location>
        <begin position="82"/>
        <end position="101"/>
    </location>
</feature>
<organism evidence="3 4">
    <name type="scientific">Exidia glandulosa HHB12029</name>
    <dbReference type="NCBI Taxonomy" id="1314781"/>
    <lineage>
        <taxon>Eukaryota</taxon>
        <taxon>Fungi</taxon>
        <taxon>Dikarya</taxon>
        <taxon>Basidiomycota</taxon>
        <taxon>Agaricomycotina</taxon>
        <taxon>Agaricomycetes</taxon>
        <taxon>Auriculariales</taxon>
        <taxon>Exidiaceae</taxon>
        <taxon>Exidia</taxon>
    </lineage>
</organism>
<protein>
    <submittedName>
        <fullName evidence="3">Uncharacterized protein</fullName>
    </submittedName>
</protein>
<dbReference type="EMBL" id="KV425991">
    <property type="protein sequence ID" value="KZV93388.1"/>
    <property type="molecule type" value="Genomic_DNA"/>
</dbReference>
<gene>
    <name evidence="3" type="ORF">EXIGLDRAFT_768159</name>
</gene>
<evidence type="ECO:0000313" key="3">
    <source>
        <dbReference type="EMBL" id="KZV93388.1"/>
    </source>
</evidence>
<keyword evidence="2" id="KW-0812">Transmembrane</keyword>
<accession>A0A165IGY5</accession>
<evidence type="ECO:0000313" key="4">
    <source>
        <dbReference type="Proteomes" id="UP000077266"/>
    </source>
</evidence>
<dbReference type="OrthoDB" id="2448307at2759"/>
<name>A0A165IGY5_EXIGL</name>
<keyword evidence="4" id="KW-1185">Reference proteome</keyword>
<dbReference type="PANTHER" id="PTHR34391:SF1">
    <property type="entry name" value="UPF0658 GOLGI APPARATUS MEMBRANE PROTEIN C1952.10C-RELATED"/>
    <property type="match status" value="1"/>
</dbReference>
<feature type="transmembrane region" description="Helical" evidence="2">
    <location>
        <begin position="212"/>
        <end position="232"/>
    </location>
</feature>
<evidence type="ECO:0000256" key="1">
    <source>
        <dbReference type="SAM" id="MobiDB-lite"/>
    </source>
</evidence>
<feature type="region of interest" description="Disordered" evidence="1">
    <location>
        <begin position="312"/>
        <end position="350"/>
    </location>
</feature>
<proteinExistence type="predicted"/>
<dbReference type="Proteomes" id="UP000077266">
    <property type="component" value="Unassembled WGS sequence"/>
</dbReference>